<dbReference type="FunFam" id="2.10.109.10:FF:000005">
    <property type="entry name" value="Mitochondrial inner membrane protease subunit"/>
    <property type="match status" value="1"/>
</dbReference>
<dbReference type="InterPro" id="IPR028994">
    <property type="entry name" value="Integrin_alpha_N"/>
</dbReference>
<dbReference type="SUPFAM" id="SSF51306">
    <property type="entry name" value="LexA/Signal peptidase"/>
    <property type="match status" value="1"/>
</dbReference>
<proteinExistence type="inferred from homology"/>
<dbReference type="STRING" id="77166.U4U0Z2"/>
<evidence type="ECO:0000313" key="15">
    <source>
        <dbReference type="EMBL" id="ERL84312.1"/>
    </source>
</evidence>
<dbReference type="PRINTS" id="PR00727">
    <property type="entry name" value="LEADERPTASE"/>
</dbReference>
<comment type="subunit">
    <text evidence="3">Heterodimer of 2 subunits, IMMPL1 and IMMPL2.</text>
</comment>
<comment type="similarity">
    <text evidence="2">Belongs to the peptidase S26 family. IMP2 subfamily.</text>
</comment>
<dbReference type="PROSITE" id="PS00761">
    <property type="entry name" value="SPASE_I_3"/>
    <property type="match status" value="1"/>
</dbReference>
<dbReference type="CDD" id="cd06530">
    <property type="entry name" value="S26_SPase_I"/>
    <property type="match status" value="1"/>
</dbReference>
<dbReference type="Pfam" id="PF15907">
    <property type="entry name" value="Itfg2"/>
    <property type="match status" value="1"/>
</dbReference>
<evidence type="ECO:0000256" key="1">
    <source>
        <dbReference type="ARBA" id="ARBA00004434"/>
    </source>
</evidence>
<keyword evidence="4 12" id="KW-0645">Protease</keyword>
<reference evidence="14 16" key="1">
    <citation type="journal article" date="2013" name="Genome Biol.">
        <title>Draft genome of the mountain pine beetle, Dendroctonus ponderosae Hopkins, a major forest pest.</title>
        <authorList>
            <person name="Keeling C.I."/>
            <person name="Yuen M.M."/>
            <person name="Liao N.Y."/>
            <person name="Docking T.R."/>
            <person name="Chan S.K."/>
            <person name="Taylor G.A."/>
            <person name="Palmquist D.L."/>
            <person name="Jackman S.D."/>
            <person name="Nguyen A."/>
            <person name="Li M."/>
            <person name="Henderson H."/>
            <person name="Janes J.K."/>
            <person name="Zhao Y."/>
            <person name="Pandoh P."/>
            <person name="Moore R."/>
            <person name="Sperling F.A."/>
            <person name="Huber D.P."/>
            <person name="Birol I."/>
            <person name="Jones S.J."/>
            <person name="Bohlmann J."/>
        </authorList>
    </citation>
    <scope>NUCLEOTIDE SEQUENCE</scope>
</reference>
<dbReference type="AlphaFoldDB" id="U4U0Z2"/>
<feature type="active site" evidence="11">
    <location>
        <position position="81"/>
    </location>
</feature>
<evidence type="ECO:0000313" key="16">
    <source>
        <dbReference type="Proteomes" id="UP000030742"/>
    </source>
</evidence>
<dbReference type="GO" id="GO:0006627">
    <property type="term" value="P:protein processing involved in protein targeting to mitochondrion"/>
    <property type="evidence" value="ECO:0007669"/>
    <property type="project" value="UniProtKB-ARBA"/>
</dbReference>
<evidence type="ECO:0000313" key="14">
    <source>
        <dbReference type="EMBL" id="ERL84251.1"/>
    </source>
</evidence>
<dbReference type="GO" id="GO:0032006">
    <property type="term" value="P:regulation of TOR signaling"/>
    <property type="evidence" value="ECO:0007669"/>
    <property type="project" value="TreeGrafter"/>
</dbReference>
<gene>
    <name evidence="14" type="ORF">D910_01632</name>
    <name evidence="15" type="ORF">D910_01724</name>
</gene>
<dbReference type="InterPro" id="IPR019758">
    <property type="entry name" value="Pept_S26A_signal_pept_1_CS"/>
</dbReference>
<evidence type="ECO:0000256" key="10">
    <source>
        <dbReference type="ARBA" id="ARBA00023136"/>
    </source>
</evidence>
<feature type="domain" description="Peptidase S26" evidence="13">
    <location>
        <begin position="99"/>
        <end position="141"/>
    </location>
</feature>
<keyword evidence="7 12" id="KW-0378">Hydrolase</keyword>
<name>U4U0Z2_DENPD</name>
<dbReference type="InterPro" id="IPR019533">
    <property type="entry name" value="Peptidase_S26"/>
</dbReference>
<keyword evidence="10" id="KW-0472">Membrane</keyword>
<dbReference type="InterPro" id="IPR000223">
    <property type="entry name" value="Pept_S26A_signal_pept_1"/>
</dbReference>
<dbReference type="InterPro" id="IPR031793">
    <property type="entry name" value="KICSTOR_ITFG2"/>
</dbReference>
<keyword evidence="5" id="KW-0812">Transmembrane</keyword>
<feature type="domain" description="Peptidase S26" evidence="13">
    <location>
        <begin position="5"/>
        <end position="92"/>
    </location>
</feature>
<dbReference type="EMBL" id="KB631467">
    <property type="protein sequence ID" value="ERL84312.1"/>
    <property type="molecule type" value="Genomic_DNA"/>
</dbReference>
<feature type="active site" evidence="11">
    <location>
        <position position="34"/>
    </location>
</feature>
<evidence type="ECO:0000256" key="11">
    <source>
        <dbReference type="PIRSR" id="PIRSR600223-1"/>
    </source>
</evidence>
<evidence type="ECO:0000256" key="2">
    <source>
        <dbReference type="ARBA" id="ARBA00007066"/>
    </source>
</evidence>
<dbReference type="GO" id="GO:0006465">
    <property type="term" value="P:signal peptide processing"/>
    <property type="evidence" value="ECO:0007669"/>
    <property type="project" value="InterPro"/>
</dbReference>
<dbReference type="PANTHER" id="PTHR16317">
    <property type="entry name" value="INTEGRIN ALPHA REPEAT DOMAIN-CONTAINING"/>
    <property type="match status" value="1"/>
</dbReference>
<dbReference type="GO" id="GO:0004252">
    <property type="term" value="F:serine-type endopeptidase activity"/>
    <property type="evidence" value="ECO:0007669"/>
    <property type="project" value="InterPro"/>
</dbReference>
<evidence type="ECO:0000256" key="12">
    <source>
        <dbReference type="RuleBase" id="RU362041"/>
    </source>
</evidence>
<dbReference type="Gene3D" id="2.10.109.10">
    <property type="entry name" value="Umud Fragment, subunit A"/>
    <property type="match status" value="1"/>
</dbReference>
<evidence type="ECO:0000256" key="7">
    <source>
        <dbReference type="ARBA" id="ARBA00022801"/>
    </source>
</evidence>
<organism evidence="14 16">
    <name type="scientific">Dendroctonus ponderosae</name>
    <name type="common">Mountain pine beetle</name>
    <dbReference type="NCBI Taxonomy" id="77166"/>
    <lineage>
        <taxon>Eukaryota</taxon>
        <taxon>Metazoa</taxon>
        <taxon>Ecdysozoa</taxon>
        <taxon>Arthropoda</taxon>
        <taxon>Hexapoda</taxon>
        <taxon>Insecta</taxon>
        <taxon>Pterygota</taxon>
        <taxon>Neoptera</taxon>
        <taxon>Endopterygota</taxon>
        <taxon>Coleoptera</taxon>
        <taxon>Polyphaga</taxon>
        <taxon>Cucujiformia</taxon>
        <taxon>Curculionidae</taxon>
        <taxon>Scolytinae</taxon>
        <taxon>Dendroctonus</taxon>
    </lineage>
</organism>
<accession>U4U0Z2</accession>
<evidence type="ECO:0000256" key="9">
    <source>
        <dbReference type="ARBA" id="ARBA00023128"/>
    </source>
</evidence>
<evidence type="ECO:0000259" key="13">
    <source>
        <dbReference type="Pfam" id="PF10502"/>
    </source>
</evidence>
<evidence type="ECO:0000256" key="6">
    <source>
        <dbReference type="ARBA" id="ARBA00022792"/>
    </source>
</evidence>
<dbReference type="NCBIfam" id="TIGR02227">
    <property type="entry name" value="sigpep_I_bact"/>
    <property type="match status" value="1"/>
</dbReference>
<evidence type="ECO:0000256" key="4">
    <source>
        <dbReference type="ARBA" id="ARBA00022670"/>
    </source>
</evidence>
<dbReference type="EC" id="3.4.21.-" evidence="12"/>
<evidence type="ECO:0000256" key="3">
    <source>
        <dbReference type="ARBA" id="ARBA00011805"/>
    </source>
</evidence>
<dbReference type="OrthoDB" id="9996127at2759"/>
<dbReference type="GO" id="GO:0042720">
    <property type="term" value="C:mitochondrial inner membrane peptidase complex"/>
    <property type="evidence" value="ECO:0007669"/>
    <property type="project" value="UniProtKB-ARBA"/>
</dbReference>
<protein>
    <recommendedName>
        <fullName evidence="12">Mitochondrial inner membrane protease subunit</fullName>
        <ecNumber evidence="12">3.4.21.-</ecNumber>
    </recommendedName>
</protein>
<dbReference type="SUPFAM" id="SSF69318">
    <property type="entry name" value="Integrin alpha N-terminal domain"/>
    <property type="match status" value="1"/>
</dbReference>
<sequence>MKIPNFFKSIFFGIPIGITIVDSVGYVARVDGISMQPALNPDRNTTDYVFLNKLAVRSYDVQRGDIVSLTSPKDPTQKIIKRVVGIQGDVIKTLGYRDHVVRIPEGHFWIEGDHTGHSMDSNNFGPVSLGLLTGKASCIVWPPSRWQVISSALPASRGTERLQTISDLTFIACVAVGDVKNEDKNSLVVVTADGWCYIYDVLSETPDVSLDEPITINEAEMGESIDENIMLADVDGDGQIEMVVGLTDRVVRSYRFMKHADNSAVDLVEEGDGSEEKLLGTLVALNKWECANQIGSLTLHHSFDGQPFILVAQPGGTFMRIKCQCEDGDHEGLAGSNKSSNDVLPSSVDYEFLGISRMRNPNISTEIIGDLNSCSNQTNCEDPKHSDEDKELFKNRPYALATLDGTIMAIAVDHQIFALNKLDITKDGRDDIVVCAWDGQTYILDQHKNSVRFHLEEPVRAFHSGWYNVDVEEPAVTALVYVTFKNTIILYYDIPLKHMVCKKFEPNAAKLSELFIDKDRNQQQALEHVVNMDKRTKRELVEYLLYDAR</sequence>
<dbReference type="EMBL" id="KB631348">
    <property type="protein sequence ID" value="ERL84251.1"/>
    <property type="molecule type" value="Genomic_DNA"/>
</dbReference>
<dbReference type="PANTHER" id="PTHR16317:SF1">
    <property type="entry name" value="KICSTOR COMPLEX PROTEIN ITFG2"/>
    <property type="match status" value="1"/>
</dbReference>
<dbReference type="InterPro" id="IPR036286">
    <property type="entry name" value="LexA/Signal_pep-like_sf"/>
</dbReference>
<evidence type="ECO:0000256" key="8">
    <source>
        <dbReference type="ARBA" id="ARBA00022989"/>
    </source>
</evidence>
<dbReference type="Pfam" id="PF10502">
    <property type="entry name" value="Peptidase_S26"/>
    <property type="match status" value="2"/>
</dbReference>
<dbReference type="Proteomes" id="UP000030742">
    <property type="component" value="Unassembled WGS sequence"/>
</dbReference>
<keyword evidence="6 12" id="KW-0999">Mitochondrion inner membrane</keyword>
<comment type="subcellular location">
    <subcellularLocation>
        <location evidence="1">Mitochondrion inner membrane</location>
        <topology evidence="1">Single-pass membrane protein</topology>
    </subcellularLocation>
</comment>
<keyword evidence="8" id="KW-1133">Transmembrane helix</keyword>
<evidence type="ECO:0000256" key="5">
    <source>
        <dbReference type="ARBA" id="ARBA00022692"/>
    </source>
</evidence>
<keyword evidence="9 12" id="KW-0496">Mitochondrion</keyword>